<proteinExistence type="predicted"/>
<reference evidence="1 2" key="1">
    <citation type="submission" date="2016-10" db="EMBL/GenBank/DDBJ databases">
        <authorList>
            <person name="de Groot N.N."/>
        </authorList>
    </citation>
    <scope>NUCLEOTIDE SEQUENCE [LARGE SCALE GENOMIC DNA]</scope>
    <source>
        <strain evidence="1 2">DSM 19033</strain>
    </source>
</reference>
<accession>A0A1H4ECW1</accession>
<evidence type="ECO:0000313" key="2">
    <source>
        <dbReference type="Proteomes" id="UP000198850"/>
    </source>
</evidence>
<gene>
    <name evidence="1" type="ORF">SAMN05443550_105327</name>
</gene>
<dbReference type="Proteomes" id="UP000198850">
    <property type="component" value="Unassembled WGS sequence"/>
</dbReference>
<protein>
    <submittedName>
        <fullName evidence="1">Uncharacterized protein</fullName>
    </submittedName>
</protein>
<dbReference type="AlphaFoldDB" id="A0A1H4ECW1"/>
<organism evidence="1 2">
    <name type="scientific">Pedobacter hartonius</name>
    <dbReference type="NCBI Taxonomy" id="425514"/>
    <lineage>
        <taxon>Bacteria</taxon>
        <taxon>Pseudomonadati</taxon>
        <taxon>Bacteroidota</taxon>
        <taxon>Sphingobacteriia</taxon>
        <taxon>Sphingobacteriales</taxon>
        <taxon>Sphingobacteriaceae</taxon>
        <taxon>Pedobacter</taxon>
    </lineage>
</organism>
<keyword evidence="2" id="KW-1185">Reference proteome</keyword>
<dbReference type="EMBL" id="FNRA01000005">
    <property type="protein sequence ID" value="SEA82122.1"/>
    <property type="molecule type" value="Genomic_DNA"/>
</dbReference>
<name>A0A1H4ECW1_9SPHI</name>
<sequence>MVVLYDGLVVLLRSKLMQPEYSTTNFQQQKIPQKTRNQLENKKLIRKQEITVRKQEIHSKNSSAIENNRSIIEMIYYQ</sequence>
<evidence type="ECO:0000313" key="1">
    <source>
        <dbReference type="EMBL" id="SEA82122.1"/>
    </source>
</evidence>